<keyword evidence="1" id="KW-0472">Membrane</keyword>
<dbReference type="AlphaFoldDB" id="A0A9P9FN65"/>
<comment type="caution">
    <text evidence="2">The sequence shown here is derived from an EMBL/GenBank/DDBJ whole genome shotgun (WGS) entry which is preliminary data.</text>
</comment>
<keyword evidence="1" id="KW-0812">Transmembrane</keyword>
<accession>A0A9P9FN65</accession>
<organism evidence="2 3">
    <name type="scientific">Dactylonectria macrodidyma</name>
    <dbReference type="NCBI Taxonomy" id="307937"/>
    <lineage>
        <taxon>Eukaryota</taxon>
        <taxon>Fungi</taxon>
        <taxon>Dikarya</taxon>
        <taxon>Ascomycota</taxon>
        <taxon>Pezizomycotina</taxon>
        <taxon>Sordariomycetes</taxon>
        <taxon>Hypocreomycetidae</taxon>
        <taxon>Hypocreales</taxon>
        <taxon>Nectriaceae</taxon>
        <taxon>Dactylonectria</taxon>
    </lineage>
</organism>
<keyword evidence="1" id="KW-1133">Transmembrane helix</keyword>
<evidence type="ECO:0000313" key="3">
    <source>
        <dbReference type="Proteomes" id="UP000738349"/>
    </source>
</evidence>
<keyword evidence="3" id="KW-1185">Reference proteome</keyword>
<sequence>MRRPRASFPVVLQATDIVAVLILYVGHGVAGETRRRERCCVRPPMLHNSIAPYLIRFPLPQAFVHANMRHQCCSLTFSAPSPPF</sequence>
<reference evidence="2" key="1">
    <citation type="journal article" date="2021" name="Nat. Commun.">
        <title>Genetic determinants of endophytism in the Arabidopsis root mycobiome.</title>
        <authorList>
            <person name="Mesny F."/>
            <person name="Miyauchi S."/>
            <person name="Thiergart T."/>
            <person name="Pickel B."/>
            <person name="Atanasova L."/>
            <person name="Karlsson M."/>
            <person name="Huettel B."/>
            <person name="Barry K.W."/>
            <person name="Haridas S."/>
            <person name="Chen C."/>
            <person name="Bauer D."/>
            <person name="Andreopoulos W."/>
            <person name="Pangilinan J."/>
            <person name="LaButti K."/>
            <person name="Riley R."/>
            <person name="Lipzen A."/>
            <person name="Clum A."/>
            <person name="Drula E."/>
            <person name="Henrissat B."/>
            <person name="Kohler A."/>
            <person name="Grigoriev I.V."/>
            <person name="Martin F.M."/>
            <person name="Hacquard S."/>
        </authorList>
    </citation>
    <scope>NUCLEOTIDE SEQUENCE</scope>
    <source>
        <strain evidence="2">MPI-CAGE-AT-0147</strain>
    </source>
</reference>
<name>A0A9P9FN65_9HYPO</name>
<proteinExistence type="predicted"/>
<gene>
    <name evidence="2" type="ORF">EDB81DRAFT_781122</name>
</gene>
<dbReference type="EMBL" id="JAGMUV010000003">
    <property type="protein sequence ID" value="KAH7166047.1"/>
    <property type="molecule type" value="Genomic_DNA"/>
</dbReference>
<evidence type="ECO:0000256" key="1">
    <source>
        <dbReference type="SAM" id="Phobius"/>
    </source>
</evidence>
<feature type="transmembrane region" description="Helical" evidence="1">
    <location>
        <begin position="6"/>
        <end position="26"/>
    </location>
</feature>
<evidence type="ECO:0000313" key="2">
    <source>
        <dbReference type="EMBL" id="KAH7166047.1"/>
    </source>
</evidence>
<protein>
    <submittedName>
        <fullName evidence="2">Uncharacterized protein</fullName>
    </submittedName>
</protein>
<dbReference type="Proteomes" id="UP000738349">
    <property type="component" value="Unassembled WGS sequence"/>
</dbReference>